<reference evidence="2" key="1">
    <citation type="submission" date="2017-04" db="EMBL/GenBank/DDBJ databases">
        <title>Function of individual gut microbiota members based on whole genome sequencing of pure cultures obtained from chicken caecum.</title>
        <authorList>
            <person name="Medvecky M."/>
            <person name="Cejkova D."/>
            <person name="Polansky O."/>
            <person name="Karasova D."/>
            <person name="Kubasova T."/>
            <person name="Cizek A."/>
            <person name="Rychlik I."/>
        </authorList>
    </citation>
    <scope>NUCLEOTIDE SEQUENCE [LARGE SCALE GENOMIC DNA]</scope>
    <source>
        <strain evidence="2">An179</strain>
    </source>
</reference>
<dbReference type="RefSeq" id="WP_087415339.1">
    <property type="nucleotide sequence ID" value="NZ_NFKL01000015.1"/>
</dbReference>
<evidence type="ECO:0000313" key="2">
    <source>
        <dbReference type="Proteomes" id="UP000195326"/>
    </source>
</evidence>
<evidence type="ECO:0008006" key="3">
    <source>
        <dbReference type="Google" id="ProtNLM"/>
    </source>
</evidence>
<dbReference type="Pfam" id="PF14202">
    <property type="entry name" value="TnpW"/>
    <property type="match status" value="1"/>
</dbReference>
<proteinExistence type="predicted"/>
<organism evidence="1 2">
    <name type="scientific">Butyricicoccus pullicaecorum</name>
    <dbReference type="NCBI Taxonomy" id="501571"/>
    <lineage>
        <taxon>Bacteria</taxon>
        <taxon>Bacillati</taxon>
        <taxon>Bacillota</taxon>
        <taxon>Clostridia</taxon>
        <taxon>Eubacteriales</taxon>
        <taxon>Butyricicoccaceae</taxon>
        <taxon>Butyricicoccus</taxon>
    </lineage>
</organism>
<gene>
    <name evidence="1" type="ORF">B5F15_10835</name>
</gene>
<sequence length="72" mass="8137">MGNEKEKQGFYMINRRIGSTIYRVRVYGSETATETMEDKILRLIQNEAANPCGSCGIMESPQMSRQSERSAS</sequence>
<comment type="caution">
    <text evidence="1">The sequence shown here is derived from an EMBL/GenBank/DDBJ whole genome shotgun (WGS) entry which is preliminary data.</text>
</comment>
<dbReference type="InterPro" id="IPR026990">
    <property type="entry name" value="TnpW"/>
</dbReference>
<dbReference type="AlphaFoldDB" id="A0A1Y4LJX2"/>
<evidence type="ECO:0000313" key="1">
    <source>
        <dbReference type="EMBL" id="OUP57004.1"/>
    </source>
</evidence>
<dbReference type="EMBL" id="NFKL01000015">
    <property type="protein sequence ID" value="OUP57004.1"/>
    <property type="molecule type" value="Genomic_DNA"/>
</dbReference>
<protein>
    <recommendedName>
        <fullName evidence="3">Transposon-encoded protein TnpW</fullName>
    </recommendedName>
</protein>
<accession>A0A1Y4LJX2</accession>
<dbReference type="Proteomes" id="UP000195326">
    <property type="component" value="Unassembled WGS sequence"/>
</dbReference>
<name>A0A1Y4LJX2_9FIRM</name>